<evidence type="ECO:0000256" key="4">
    <source>
        <dbReference type="ARBA" id="ARBA00022840"/>
    </source>
</evidence>
<organism evidence="10 11">
    <name type="scientific">Pseudomonas graminis</name>
    <dbReference type="NCBI Taxonomy" id="158627"/>
    <lineage>
        <taxon>Bacteria</taxon>
        <taxon>Pseudomonadati</taxon>
        <taxon>Pseudomonadota</taxon>
        <taxon>Gammaproteobacteria</taxon>
        <taxon>Pseudomonadales</taxon>
        <taxon>Pseudomonadaceae</taxon>
        <taxon>Pseudomonas</taxon>
    </lineage>
</organism>
<dbReference type="EC" id="7.4.2.9" evidence="5"/>
<comment type="catalytic activity">
    <reaction evidence="6">
        <text>a dipeptide(out) + ATP + H2O = a dipeptide(in) + ADP + phosphate + H(+)</text>
        <dbReference type="Rhea" id="RHEA:23120"/>
        <dbReference type="ChEBI" id="CHEBI:15377"/>
        <dbReference type="ChEBI" id="CHEBI:15378"/>
        <dbReference type="ChEBI" id="CHEBI:30616"/>
        <dbReference type="ChEBI" id="CHEBI:43474"/>
        <dbReference type="ChEBI" id="CHEBI:90799"/>
        <dbReference type="ChEBI" id="CHEBI:456216"/>
        <dbReference type="EC" id="7.4.2.9"/>
    </reaction>
</comment>
<evidence type="ECO:0000256" key="5">
    <source>
        <dbReference type="ARBA" id="ARBA00038852"/>
    </source>
</evidence>
<dbReference type="InterPro" id="IPR017871">
    <property type="entry name" value="ABC_transporter-like_CS"/>
</dbReference>
<keyword evidence="4 10" id="KW-0067">ATP-binding</keyword>
<dbReference type="PROSITE" id="PS50893">
    <property type="entry name" value="ABC_TRANSPORTER_2"/>
    <property type="match status" value="1"/>
</dbReference>
<keyword evidence="2" id="KW-0813">Transport</keyword>
<sequence>MSLSGPHIVNNGAAESALEKPILESIAVSKHFHSEAGLFQRKKPPVQAVNEVSLAVRRGETLALVGESGSGKSTLGRVLLNLLKPTAGDVIYEGRNLGNLPADKLRQVRRDLQIIFQDPFASLNPRMSVESIIGEPIWLHRDDSRSARQDKVAELLRTVGLAPEHGSRFPHEFSGGQRQRIGIARALASEPRLILGDEPVSALDVSVQAQVVNLLEDLKHQFGLTLLIVAHGLAVIRHMSDRVAVMYLGEIVELAPVNALFETPFHPYTQALMAAVPVSHPDLRRPRPLLGGDMPSPSKPPSGCRFHTRCPHAKPLCREAKPLFESVEPGRQVACHYWREIANAGAGSLIVPTPSAAYSQRLNLFKSHQALSLESQP</sequence>
<comment type="caution">
    <text evidence="10">The sequence shown here is derived from an EMBL/GenBank/DDBJ whole genome shotgun (WGS) entry which is preliminary data.</text>
</comment>
<dbReference type="PANTHER" id="PTHR43776:SF7">
    <property type="entry name" value="D,D-DIPEPTIDE TRANSPORT ATP-BINDING PROTEIN DDPF-RELATED"/>
    <property type="match status" value="1"/>
</dbReference>
<name>A0A1C2DA37_9PSED</name>
<dbReference type="FunFam" id="3.40.50.300:FF:000016">
    <property type="entry name" value="Oligopeptide ABC transporter ATP-binding component"/>
    <property type="match status" value="1"/>
</dbReference>
<dbReference type="NCBIfam" id="TIGR01727">
    <property type="entry name" value="oligo_HPY"/>
    <property type="match status" value="1"/>
</dbReference>
<evidence type="ECO:0000256" key="1">
    <source>
        <dbReference type="ARBA" id="ARBA00005417"/>
    </source>
</evidence>
<evidence type="ECO:0000256" key="3">
    <source>
        <dbReference type="ARBA" id="ARBA00022741"/>
    </source>
</evidence>
<dbReference type="GO" id="GO:0016887">
    <property type="term" value="F:ATP hydrolysis activity"/>
    <property type="evidence" value="ECO:0007669"/>
    <property type="project" value="InterPro"/>
</dbReference>
<dbReference type="Gene3D" id="3.40.50.300">
    <property type="entry name" value="P-loop containing nucleotide triphosphate hydrolases"/>
    <property type="match status" value="1"/>
</dbReference>
<dbReference type="CDD" id="cd03257">
    <property type="entry name" value="ABC_NikE_OppD_transporters"/>
    <property type="match status" value="1"/>
</dbReference>
<evidence type="ECO:0000259" key="9">
    <source>
        <dbReference type="PROSITE" id="PS50893"/>
    </source>
</evidence>
<keyword evidence="3" id="KW-0547">Nucleotide-binding</keyword>
<dbReference type="InterPro" id="IPR027417">
    <property type="entry name" value="P-loop_NTPase"/>
</dbReference>
<dbReference type="Pfam" id="PF08352">
    <property type="entry name" value="oligo_HPY"/>
    <property type="match status" value="1"/>
</dbReference>
<dbReference type="GO" id="GO:0015833">
    <property type="term" value="P:peptide transport"/>
    <property type="evidence" value="ECO:0007669"/>
    <property type="project" value="InterPro"/>
</dbReference>
<protein>
    <recommendedName>
        <fullName evidence="5">ABC-type dipeptide transporter</fullName>
        <ecNumber evidence="5">7.4.2.9</ecNumber>
    </recommendedName>
</protein>
<evidence type="ECO:0000313" key="10">
    <source>
        <dbReference type="EMBL" id="OCX11604.1"/>
    </source>
</evidence>
<dbReference type="SUPFAM" id="SSF52540">
    <property type="entry name" value="P-loop containing nucleoside triphosphate hydrolases"/>
    <property type="match status" value="1"/>
</dbReference>
<comment type="function">
    <text evidence="7">Part of the ABC transporter DppABCDF involved in the uptake of various di/tripeptides. Is also involved in the uptake of phaseolotoxin, a toxic tripeptide inhibiting the enzyme ornithine carbamoyltransferase. Responsible for energy coupling to the transport system.</text>
</comment>
<evidence type="ECO:0000313" key="11">
    <source>
        <dbReference type="Proteomes" id="UP000095143"/>
    </source>
</evidence>
<dbReference type="InterPro" id="IPR003593">
    <property type="entry name" value="AAA+_ATPase"/>
</dbReference>
<gene>
    <name evidence="10" type="ORF">BBI10_25870</name>
</gene>
<dbReference type="Proteomes" id="UP000095143">
    <property type="component" value="Unassembled WGS sequence"/>
</dbReference>
<evidence type="ECO:0000256" key="6">
    <source>
        <dbReference type="ARBA" id="ARBA00047356"/>
    </source>
</evidence>
<feature type="domain" description="ABC transporter" evidence="9">
    <location>
        <begin position="23"/>
        <end position="273"/>
    </location>
</feature>
<accession>A0A1C2DA37</accession>
<dbReference type="RefSeq" id="WP_065993028.1">
    <property type="nucleotide sequence ID" value="NZ_MDEN01000069.1"/>
</dbReference>
<dbReference type="Pfam" id="PF00005">
    <property type="entry name" value="ABC_tran"/>
    <property type="match status" value="1"/>
</dbReference>
<evidence type="ECO:0000256" key="8">
    <source>
        <dbReference type="ARBA" id="ARBA00065473"/>
    </source>
</evidence>
<evidence type="ECO:0000256" key="7">
    <source>
        <dbReference type="ARBA" id="ARBA00058018"/>
    </source>
</evidence>
<dbReference type="SMART" id="SM00382">
    <property type="entry name" value="AAA"/>
    <property type="match status" value="1"/>
</dbReference>
<evidence type="ECO:0000256" key="2">
    <source>
        <dbReference type="ARBA" id="ARBA00022448"/>
    </source>
</evidence>
<dbReference type="PROSITE" id="PS00211">
    <property type="entry name" value="ABC_TRANSPORTER_1"/>
    <property type="match status" value="1"/>
</dbReference>
<dbReference type="InterPro" id="IPR013563">
    <property type="entry name" value="Oligopep_ABC_C"/>
</dbReference>
<dbReference type="GO" id="GO:0055085">
    <property type="term" value="P:transmembrane transport"/>
    <property type="evidence" value="ECO:0007669"/>
    <property type="project" value="UniProtKB-ARBA"/>
</dbReference>
<dbReference type="InterPro" id="IPR050319">
    <property type="entry name" value="ABC_transp_ATP-bind"/>
</dbReference>
<dbReference type="PANTHER" id="PTHR43776">
    <property type="entry name" value="TRANSPORT ATP-BINDING PROTEIN"/>
    <property type="match status" value="1"/>
</dbReference>
<reference evidence="10 11" key="1">
    <citation type="submission" date="2016-08" db="EMBL/GenBank/DDBJ databases">
        <title>Whole genome sequence of Pseudomonas graminis strain UASWS1507, a potential biological control agent for agriculture.</title>
        <authorList>
            <person name="Crovadore J."/>
            <person name="Calmin G."/>
            <person name="Chablais R."/>
            <person name="Cochard B."/>
            <person name="Lefort F."/>
        </authorList>
    </citation>
    <scope>NUCLEOTIDE SEQUENCE [LARGE SCALE GENOMIC DNA]</scope>
    <source>
        <strain evidence="10 11">UASWS1507</strain>
    </source>
</reference>
<dbReference type="OrthoDB" id="9784450at2"/>
<dbReference type="EMBL" id="MDEN01000069">
    <property type="protein sequence ID" value="OCX11604.1"/>
    <property type="molecule type" value="Genomic_DNA"/>
</dbReference>
<dbReference type="AlphaFoldDB" id="A0A1C2DA37"/>
<dbReference type="GO" id="GO:0005524">
    <property type="term" value="F:ATP binding"/>
    <property type="evidence" value="ECO:0007669"/>
    <property type="project" value="UniProtKB-KW"/>
</dbReference>
<proteinExistence type="inferred from homology"/>
<dbReference type="InterPro" id="IPR003439">
    <property type="entry name" value="ABC_transporter-like_ATP-bd"/>
</dbReference>
<comment type="subunit">
    <text evidence="8">The complex is composed of two ATP-binding proteins (DppD and DppF), two transmembrane proteins (DppB and DppC) and a solute-binding protein (DppA1-A5). Five orthologous SBPs (DppA1-A5) are present in P.aeruginosa, which increases the substrate specificity of the DppBCDF transporter.</text>
</comment>
<comment type="similarity">
    <text evidence="1">Belongs to the ABC transporter superfamily.</text>
</comment>